<evidence type="ECO:0000313" key="3">
    <source>
        <dbReference type="Proteomes" id="UP000268093"/>
    </source>
</evidence>
<evidence type="ECO:0000313" key="2">
    <source>
        <dbReference type="EMBL" id="RUP52157.1"/>
    </source>
</evidence>
<dbReference type="Proteomes" id="UP000268093">
    <property type="component" value="Unassembled WGS sequence"/>
</dbReference>
<feature type="compositionally biased region" description="Basic and acidic residues" evidence="1">
    <location>
        <begin position="116"/>
        <end position="125"/>
    </location>
</feature>
<keyword evidence="3" id="KW-1185">Reference proteome</keyword>
<organism evidence="2 3">
    <name type="scientific">Jimgerdemannia flammicorona</name>
    <dbReference type="NCBI Taxonomy" id="994334"/>
    <lineage>
        <taxon>Eukaryota</taxon>
        <taxon>Fungi</taxon>
        <taxon>Fungi incertae sedis</taxon>
        <taxon>Mucoromycota</taxon>
        <taxon>Mucoromycotina</taxon>
        <taxon>Endogonomycetes</taxon>
        <taxon>Endogonales</taxon>
        <taxon>Endogonaceae</taxon>
        <taxon>Jimgerdemannia</taxon>
    </lineage>
</organism>
<accession>A0A433DMV9</accession>
<proteinExistence type="predicted"/>
<feature type="compositionally biased region" description="Acidic residues" evidence="1">
    <location>
        <begin position="135"/>
        <end position="159"/>
    </location>
</feature>
<evidence type="ECO:0000256" key="1">
    <source>
        <dbReference type="SAM" id="MobiDB-lite"/>
    </source>
</evidence>
<name>A0A433DMV9_9FUNG</name>
<comment type="caution">
    <text evidence="2">The sequence shown here is derived from an EMBL/GenBank/DDBJ whole genome shotgun (WGS) entry which is preliminary data.</text>
</comment>
<reference evidence="2 3" key="1">
    <citation type="journal article" date="2018" name="New Phytol.">
        <title>Phylogenomics of Endogonaceae and evolution of mycorrhizas within Mucoromycota.</title>
        <authorList>
            <person name="Chang Y."/>
            <person name="Desiro A."/>
            <person name="Na H."/>
            <person name="Sandor L."/>
            <person name="Lipzen A."/>
            <person name="Clum A."/>
            <person name="Barry K."/>
            <person name="Grigoriev I.V."/>
            <person name="Martin F.M."/>
            <person name="Stajich J.E."/>
            <person name="Smith M.E."/>
            <person name="Bonito G."/>
            <person name="Spatafora J.W."/>
        </authorList>
    </citation>
    <scope>NUCLEOTIDE SEQUENCE [LARGE SCALE GENOMIC DNA]</scope>
    <source>
        <strain evidence="2 3">GMNB39</strain>
    </source>
</reference>
<gene>
    <name evidence="2" type="ORF">BC936DRAFT_139436</name>
</gene>
<dbReference type="EMBL" id="RBNI01000150">
    <property type="protein sequence ID" value="RUP52157.1"/>
    <property type="molecule type" value="Genomic_DNA"/>
</dbReference>
<dbReference type="OrthoDB" id="2383550at2759"/>
<sequence>MSDTKLAYFNAPPEQWTILGYYQFRRQQRDFRSLFRQENNLLQKSLHAIVRNSENSFSDRQVKRAQEILNTLKTQLSNPGVAAFWREIDPQQIEITKTTPKKRPMAVNKLGPNESRLNDNEREDSNAGAESEEKAAEDESENEENPFIDEESGSEDGDSAGETTPDAGADADEAYSGRAALVAYLKGRDPEHWSYLDFLSTNQAAIVNSSPFSDKWNAIDSAWTNRFLKVAAELNPRSVDVVKKKLHSEHANLKLRSFFCLTLLDAASKFQSRTVLVDYANQTTELELIRKRGREEASYSGDLEPSDGSLYTDVSQEGSIKPGIIPSNDVSEEEFTRIDIKVNGRSVAQWILSDGRDMNELFAEYRGMAEGKDVFAKSHILEIADTAPIRSALGDQDLWDEIETEWDEKWRDYLPSEKAKEYLASLQMSNIAEIRSVLMKPYTEHTYNVKIHYDLEYIHTCYNGRTDGQSTPRQFQYGGFFASSSLSCSQNTPRNQGNEHDTDAARLKFILVAKKKSEGATDEVDATIAHAITWSYR</sequence>
<dbReference type="AlphaFoldDB" id="A0A433DMV9"/>
<feature type="region of interest" description="Disordered" evidence="1">
    <location>
        <begin position="95"/>
        <end position="172"/>
    </location>
</feature>
<protein>
    <submittedName>
        <fullName evidence="2">Uncharacterized protein</fullName>
    </submittedName>
</protein>